<proteinExistence type="predicted"/>
<name>A0A146KCK6_9EUKA</name>
<gene>
    <name evidence="1" type="ORF">TPC1_14741</name>
</gene>
<sequence>ITISQQVDFYTNLITKLIEFSDHQEINMEQRLFYGENVTNINIMLSRLMNSGTEATVVEAGFVLLLRVVSIHSLSQFTEFNAHKLLLGAMIIANIQFEDDTITLQRWQRMTNYTWTLDEMKLIVMEMLGSIKFSLLVDELELELLRQKILIPFYQNNLKMQSVEQFICYEKDKYNIQ</sequence>
<dbReference type="EMBL" id="GDID01003507">
    <property type="protein sequence ID" value="JAP93099.1"/>
    <property type="molecule type" value="Transcribed_RNA"/>
</dbReference>
<evidence type="ECO:0000313" key="1">
    <source>
        <dbReference type="EMBL" id="JAP93099.1"/>
    </source>
</evidence>
<dbReference type="AlphaFoldDB" id="A0A146KCK6"/>
<evidence type="ECO:0008006" key="2">
    <source>
        <dbReference type="Google" id="ProtNLM"/>
    </source>
</evidence>
<organism evidence="1">
    <name type="scientific">Trepomonas sp. PC1</name>
    <dbReference type="NCBI Taxonomy" id="1076344"/>
    <lineage>
        <taxon>Eukaryota</taxon>
        <taxon>Metamonada</taxon>
        <taxon>Diplomonadida</taxon>
        <taxon>Hexamitidae</taxon>
        <taxon>Hexamitinae</taxon>
        <taxon>Trepomonas</taxon>
    </lineage>
</organism>
<protein>
    <recommendedName>
        <fullName evidence="2">Cyclin, N-terminal domain-containing protein</fullName>
    </recommendedName>
</protein>
<reference evidence="1" key="1">
    <citation type="submission" date="2015-07" db="EMBL/GenBank/DDBJ databases">
        <title>Adaptation to a free-living lifestyle via gene acquisitions in the diplomonad Trepomonas sp. PC1.</title>
        <authorList>
            <person name="Xu F."/>
            <person name="Jerlstrom-Hultqvist J."/>
            <person name="Kolisko M."/>
            <person name="Simpson A.G.B."/>
            <person name="Roger A.J."/>
            <person name="Svard S.G."/>
            <person name="Andersson J.O."/>
        </authorList>
    </citation>
    <scope>NUCLEOTIDE SEQUENCE</scope>
    <source>
        <strain evidence="1">PC1</strain>
    </source>
</reference>
<dbReference type="Gene3D" id="1.10.472.10">
    <property type="entry name" value="Cyclin-like"/>
    <property type="match status" value="1"/>
</dbReference>
<dbReference type="InterPro" id="IPR036915">
    <property type="entry name" value="Cyclin-like_sf"/>
</dbReference>
<dbReference type="SUPFAM" id="SSF47954">
    <property type="entry name" value="Cyclin-like"/>
    <property type="match status" value="1"/>
</dbReference>
<accession>A0A146KCK6</accession>
<feature type="non-terminal residue" evidence="1">
    <location>
        <position position="1"/>
    </location>
</feature>